<feature type="region of interest" description="Disordered" evidence="1">
    <location>
        <begin position="70"/>
        <end position="112"/>
    </location>
</feature>
<dbReference type="Pfam" id="PF25069">
    <property type="entry name" value="Med14_C"/>
    <property type="match status" value="1"/>
</dbReference>
<dbReference type="Proteomes" id="UP000292052">
    <property type="component" value="Unassembled WGS sequence"/>
</dbReference>
<dbReference type="EMBL" id="QDEB01135478">
    <property type="protein sequence ID" value="RZB38603.1"/>
    <property type="molecule type" value="Genomic_DNA"/>
</dbReference>
<protein>
    <recommendedName>
        <fullName evidence="2">Mediator of RNA polymerase II transcription subunit 14 C-terminal domain-containing protein</fullName>
    </recommendedName>
</protein>
<accession>A0A482V0U3</accession>
<evidence type="ECO:0000313" key="4">
    <source>
        <dbReference type="Proteomes" id="UP000292052"/>
    </source>
</evidence>
<keyword evidence="4" id="KW-1185">Reference proteome</keyword>
<name>A0A482V0U3_ASBVE</name>
<sequence length="112" mass="12074">MEPPSLVLPFIYDVNTNLTQLAEKREAGTVPGMTAASQLLKHFAQFQSNITECSIFPALRELLLNLVLPSEPQQPSPAPGGVQQIQSPAMQMPQGGQPGYPVNMPMGMMGPQ</sequence>
<dbReference type="InterPro" id="IPR056877">
    <property type="entry name" value="Med14_C"/>
</dbReference>
<organism evidence="3 4">
    <name type="scientific">Asbolus verrucosus</name>
    <name type="common">Desert ironclad beetle</name>
    <dbReference type="NCBI Taxonomy" id="1661398"/>
    <lineage>
        <taxon>Eukaryota</taxon>
        <taxon>Metazoa</taxon>
        <taxon>Ecdysozoa</taxon>
        <taxon>Arthropoda</taxon>
        <taxon>Hexapoda</taxon>
        <taxon>Insecta</taxon>
        <taxon>Pterygota</taxon>
        <taxon>Neoptera</taxon>
        <taxon>Endopterygota</taxon>
        <taxon>Coleoptera</taxon>
        <taxon>Polyphaga</taxon>
        <taxon>Cucujiformia</taxon>
        <taxon>Tenebrionidae</taxon>
        <taxon>Pimeliinae</taxon>
        <taxon>Asbolus</taxon>
    </lineage>
</organism>
<reference evidence="3 4" key="1">
    <citation type="submission" date="2017-03" db="EMBL/GenBank/DDBJ databases">
        <title>Genome of the blue death feigning beetle - Asbolus verrucosus.</title>
        <authorList>
            <person name="Rider S.D."/>
        </authorList>
    </citation>
    <scope>NUCLEOTIDE SEQUENCE [LARGE SCALE GENOMIC DNA]</scope>
    <source>
        <strain evidence="3">Butters</strain>
        <tissue evidence="3">Head and leg muscle</tissue>
    </source>
</reference>
<feature type="domain" description="Mediator of RNA polymerase II transcription subunit 14 C-terminal" evidence="2">
    <location>
        <begin position="2"/>
        <end position="69"/>
    </location>
</feature>
<gene>
    <name evidence="3" type="ORF">BDFB_013398</name>
</gene>
<evidence type="ECO:0000313" key="3">
    <source>
        <dbReference type="EMBL" id="RZB38603.1"/>
    </source>
</evidence>
<dbReference type="AlphaFoldDB" id="A0A482V0U3"/>
<evidence type="ECO:0000256" key="1">
    <source>
        <dbReference type="SAM" id="MobiDB-lite"/>
    </source>
</evidence>
<dbReference type="OrthoDB" id="205099at2759"/>
<proteinExistence type="predicted"/>
<evidence type="ECO:0000259" key="2">
    <source>
        <dbReference type="Pfam" id="PF25069"/>
    </source>
</evidence>
<comment type="caution">
    <text evidence="3">The sequence shown here is derived from an EMBL/GenBank/DDBJ whole genome shotgun (WGS) entry which is preliminary data.</text>
</comment>
<dbReference type="STRING" id="1661398.A0A482V0U3"/>